<dbReference type="Pfam" id="PF10096">
    <property type="entry name" value="DUF2334"/>
    <property type="match status" value="1"/>
</dbReference>
<dbReference type="RefSeq" id="WP_254022957.1">
    <property type="nucleotide sequence ID" value="NZ_CAKXZS010000003.1"/>
</dbReference>
<dbReference type="EMBL" id="CAKXZS010000003">
    <property type="protein sequence ID" value="CAH2394557.1"/>
    <property type="molecule type" value="Genomic_DNA"/>
</dbReference>
<dbReference type="Gene3D" id="3.20.20.370">
    <property type="entry name" value="Glycoside hydrolase/deacetylase"/>
    <property type="match status" value="1"/>
</dbReference>
<reference evidence="1" key="1">
    <citation type="submission" date="2022-03" db="EMBL/GenBank/DDBJ databases">
        <authorList>
            <person name="Brunel B."/>
        </authorList>
    </citation>
    <scope>NUCLEOTIDE SEQUENCE</scope>
    <source>
        <strain evidence="1">STM4922sample</strain>
    </source>
</reference>
<dbReference type="Proteomes" id="UP001152604">
    <property type="component" value="Unassembled WGS sequence"/>
</dbReference>
<evidence type="ECO:0000313" key="1">
    <source>
        <dbReference type="EMBL" id="CAH2394557.1"/>
    </source>
</evidence>
<protein>
    <recommendedName>
        <fullName evidence="3">DUF2334 domain-containing protein</fullName>
    </recommendedName>
</protein>
<proteinExistence type="predicted"/>
<comment type="caution">
    <text evidence="1">The sequence shown here is derived from an EMBL/GenBank/DDBJ whole genome shotgun (WGS) entry which is preliminary data.</text>
</comment>
<keyword evidence="2" id="KW-1185">Reference proteome</keyword>
<sequence length="253" mass="28962">MAKLVIRVDDIHPRMKWATFMRFVEGLSRRGFTATLGVIPECMDAQLCHDAPRKEFWDTIRQLSTEGWIVAQHGYRHVYDISHANYLGIRNRSEFAGHPLDIQAERLAAGAEILLAEGLRSDVFMAPWHTFDNTTLKALERTGFRYVTDGYGFWPYSEGELTMVPQLFARPHGWRFGVYTSCIHLDGMSDVEIERMVGGLQRFEVVSLYEAAKLPRPLTMSVLSRHATKTAILARRLVRDQIKKVRAAVQPTR</sequence>
<gene>
    <name evidence="1" type="ORF">MES4922_110001</name>
</gene>
<dbReference type="SUPFAM" id="SSF88713">
    <property type="entry name" value="Glycoside hydrolase/deacetylase"/>
    <property type="match status" value="1"/>
</dbReference>
<dbReference type="InterPro" id="IPR018763">
    <property type="entry name" value="DUF2334"/>
</dbReference>
<evidence type="ECO:0000313" key="2">
    <source>
        <dbReference type="Proteomes" id="UP001152604"/>
    </source>
</evidence>
<dbReference type="InterPro" id="IPR011330">
    <property type="entry name" value="Glyco_hydro/deAcase_b/a-brl"/>
</dbReference>
<organism evidence="1 2">
    <name type="scientific">Mesorhizobium ventifaucium</name>
    <dbReference type="NCBI Taxonomy" id="666020"/>
    <lineage>
        <taxon>Bacteria</taxon>
        <taxon>Pseudomonadati</taxon>
        <taxon>Pseudomonadota</taxon>
        <taxon>Alphaproteobacteria</taxon>
        <taxon>Hyphomicrobiales</taxon>
        <taxon>Phyllobacteriaceae</taxon>
        <taxon>Mesorhizobium</taxon>
    </lineage>
</organism>
<evidence type="ECO:0008006" key="3">
    <source>
        <dbReference type="Google" id="ProtNLM"/>
    </source>
</evidence>
<accession>A0ABN8J8T0</accession>
<name>A0ABN8J8T0_9HYPH</name>